<dbReference type="eggNOG" id="ENOG502T2ZH">
    <property type="taxonomic scope" value="Eukaryota"/>
</dbReference>
<proteinExistence type="predicted"/>
<organism evidence="2 3">
    <name type="scientific">Ustilago hordei</name>
    <name type="common">Barley covered smut fungus</name>
    <dbReference type="NCBI Taxonomy" id="120017"/>
    <lineage>
        <taxon>Eukaryota</taxon>
        <taxon>Fungi</taxon>
        <taxon>Dikarya</taxon>
        <taxon>Basidiomycota</taxon>
        <taxon>Ustilaginomycotina</taxon>
        <taxon>Ustilaginomycetes</taxon>
        <taxon>Ustilaginales</taxon>
        <taxon>Ustilaginaceae</taxon>
        <taxon>Ustilago</taxon>
    </lineage>
</organism>
<dbReference type="STRING" id="1128400.I2FZW1"/>
<feature type="compositionally biased region" description="Low complexity" evidence="1">
    <location>
        <begin position="186"/>
        <end position="211"/>
    </location>
</feature>
<dbReference type="OMA" id="EVRKIHY"/>
<feature type="region of interest" description="Disordered" evidence="1">
    <location>
        <begin position="604"/>
        <end position="625"/>
    </location>
</feature>
<name>I2FZW1_USTHO</name>
<feature type="region of interest" description="Disordered" evidence="1">
    <location>
        <begin position="511"/>
        <end position="576"/>
    </location>
</feature>
<protein>
    <submittedName>
        <fullName evidence="2">Uncharacterized protein</fullName>
    </submittedName>
</protein>
<gene>
    <name evidence="2" type="ORF">UHOR_04533</name>
</gene>
<feature type="compositionally biased region" description="Basic and acidic residues" evidence="1">
    <location>
        <begin position="59"/>
        <end position="70"/>
    </location>
</feature>
<keyword evidence="3" id="KW-1185">Reference proteome</keyword>
<feature type="compositionally biased region" description="Low complexity" evidence="1">
    <location>
        <begin position="373"/>
        <end position="387"/>
    </location>
</feature>
<feature type="compositionally biased region" description="Polar residues" evidence="1">
    <location>
        <begin position="12"/>
        <end position="26"/>
    </location>
</feature>
<dbReference type="EMBL" id="CAGI01000174">
    <property type="protein sequence ID" value="CCF52454.1"/>
    <property type="molecule type" value="Genomic_DNA"/>
</dbReference>
<feature type="compositionally biased region" description="Polar residues" evidence="1">
    <location>
        <begin position="545"/>
        <end position="555"/>
    </location>
</feature>
<dbReference type="OrthoDB" id="2556077at2759"/>
<sequence length="681" mass="70677">MNASVEAILNGEASNTPELQHSQHMTGESDDDSAHSTPSDMTVAAPGSLDESSATTKPVRVEEEVRKIHYIDTPTQGPPPRSAPSSALPNEQRPPSTAPMSPFRVADGSPSLAPSAPNSIPQPTATATAASQATQATPSETPTSASIPTLPTTSTATPAASPSAPSDLPSAALLGKASESGAEVLPSHLASTAPSSAASTPASTPGATPQTYARKRGRPRKHPLPHPNNPAPPKTKRKLSTDAAAAKNKASANAAARSAASNAASLLSVPDLGRLIPQGSTSENAQSFIQNNLRLFADLFVALQKQASTDNAAPDEANAELNGIAQAGAGQITGSGTQLPTSSDKAQASSTADEPMPSTSEASATPANPLTDAAAHQASGSSTAASATPLGKVSGPSDAIRDEIKKKMVEVSKGREAIQAEMLQMRVDASFFETAQKTVDERISILRERIARNSAILEREREATRKVREATRIAKKDRKAREKSLKDSEREERRLAQTFIQLEKEIAAEEEERRRLEEIDSDNEDDEQAAEATVHGAANADARATSPSEGSSASDIATPPVGTGTPPPADRSIGFSDEELAKVLGISTSELAGFSQTLELTSLQPSSDPISLEAADPIEQSDPSSSIAHILSAGLDSNEQPASYAPDATGDNFDIAAFLEMASSFGQMPDESTAAQQQHSS</sequence>
<reference evidence="2 3" key="1">
    <citation type="journal article" date="2012" name="Plant Cell">
        <title>Genome comparison of barley and maize smut fungi reveals targeted loss of RNA silencing components and species-specific presence of transposable elements.</title>
        <authorList>
            <person name="Laurie J.D."/>
            <person name="Ali S."/>
            <person name="Linning R."/>
            <person name="Mannhaupt G."/>
            <person name="Wong P."/>
            <person name="Gueldener U."/>
            <person name="Muensterkoetter M."/>
            <person name="Moore R."/>
            <person name="Kahmann R."/>
            <person name="Bakkeren G."/>
            <person name="Schirawski J."/>
        </authorList>
    </citation>
    <scope>NUCLEOTIDE SEQUENCE [LARGE SCALE GENOMIC DNA]</scope>
    <source>
        <strain evidence="3">Uh4875-4</strain>
    </source>
</reference>
<comment type="caution">
    <text evidence="2">The sequence shown here is derived from an EMBL/GenBank/DDBJ whole genome shotgun (WGS) entry which is preliminary data.</text>
</comment>
<feature type="compositionally biased region" description="Low complexity" evidence="1">
    <location>
        <begin position="243"/>
        <end position="262"/>
    </location>
</feature>
<feature type="compositionally biased region" description="Low complexity" evidence="1">
    <location>
        <begin position="121"/>
        <end position="174"/>
    </location>
</feature>
<feature type="region of interest" description="Disordered" evidence="1">
    <location>
        <begin position="330"/>
        <end position="399"/>
    </location>
</feature>
<dbReference type="HOGENOM" id="CLU_434736_0_0_1"/>
<feature type="region of interest" description="Disordered" evidence="1">
    <location>
        <begin position="1"/>
        <end position="262"/>
    </location>
</feature>
<feature type="region of interest" description="Disordered" evidence="1">
    <location>
        <begin position="473"/>
        <end position="492"/>
    </location>
</feature>
<feature type="compositionally biased region" description="Basic residues" evidence="1">
    <location>
        <begin position="213"/>
        <end position="224"/>
    </location>
</feature>
<feature type="compositionally biased region" description="Polar residues" evidence="1">
    <location>
        <begin position="339"/>
        <end position="368"/>
    </location>
</feature>
<evidence type="ECO:0000313" key="2">
    <source>
        <dbReference type="EMBL" id="CCF52454.1"/>
    </source>
</evidence>
<dbReference type="Proteomes" id="UP000006174">
    <property type="component" value="Unassembled WGS sequence"/>
</dbReference>
<evidence type="ECO:0000313" key="3">
    <source>
        <dbReference type="Proteomes" id="UP000006174"/>
    </source>
</evidence>
<evidence type="ECO:0000256" key="1">
    <source>
        <dbReference type="SAM" id="MobiDB-lite"/>
    </source>
</evidence>
<dbReference type="AlphaFoldDB" id="I2FZW1"/>
<feature type="compositionally biased region" description="Acidic residues" evidence="1">
    <location>
        <begin position="519"/>
        <end position="529"/>
    </location>
</feature>
<accession>I2FZW1</accession>